<feature type="transmembrane region" description="Helical" evidence="1">
    <location>
        <begin position="27"/>
        <end position="46"/>
    </location>
</feature>
<name>A0A1Y6CHU6_9BACT</name>
<organism evidence="2 3">
    <name type="scientific">Pseudobacteriovorax antillogorgiicola</name>
    <dbReference type="NCBI Taxonomy" id="1513793"/>
    <lineage>
        <taxon>Bacteria</taxon>
        <taxon>Pseudomonadati</taxon>
        <taxon>Bdellovibrionota</taxon>
        <taxon>Oligoflexia</taxon>
        <taxon>Oligoflexales</taxon>
        <taxon>Pseudobacteriovoracaceae</taxon>
        <taxon>Pseudobacteriovorax</taxon>
    </lineage>
</organism>
<dbReference type="InterPro" id="IPR027417">
    <property type="entry name" value="P-loop_NTPase"/>
</dbReference>
<dbReference type="PANTHER" id="PTHR32309:SF31">
    <property type="entry name" value="CAPSULAR EXOPOLYSACCHARIDE FAMILY"/>
    <property type="match status" value="1"/>
</dbReference>
<keyword evidence="1" id="KW-1133">Transmembrane helix</keyword>
<accession>A0A1Y6CHU6</accession>
<dbReference type="InterPro" id="IPR050445">
    <property type="entry name" value="Bact_polysacc_biosynth/exp"/>
</dbReference>
<keyword evidence="1" id="KW-0812">Transmembrane</keyword>
<dbReference type="Proteomes" id="UP000192907">
    <property type="component" value="Unassembled WGS sequence"/>
</dbReference>
<feature type="transmembrane region" description="Helical" evidence="1">
    <location>
        <begin position="405"/>
        <end position="427"/>
    </location>
</feature>
<evidence type="ECO:0000313" key="3">
    <source>
        <dbReference type="Proteomes" id="UP000192907"/>
    </source>
</evidence>
<protein>
    <submittedName>
        <fullName evidence="2">Uncharacterized protein involved in exopolysaccharide biosynthesis</fullName>
    </submittedName>
</protein>
<dbReference type="Gene3D" id="3.40.50.300">
    <property type="entry name" value="P-loop containing nucleotide triphosphate hydrolases"/>
    <property type="match status" value="1"/>
</dbReference>
<dbReference type="EMBL" id="FWZT01000022">
    <property type="protein sequence ID" value="SMF65214.1"/>
    <property type="molecule type" value="Genomic_DNA"/>
</dbReference>
<reference evidence="3" key="1">
    <citation type="submission" date="2017-04" db="EMBL/GenBank/DDBJ databases">
        <authorList>
            <person name="Varghese N."/>
            <person name="Submissions S."/>
        </authorList>
    </citation>
    <scope>NUCLEOTIDE SEQUENCE [LARGE SCALE GENOMIC DNA]</scope>
    <source>
        <strain evidence="3">RKEM611</strain>
    </source>
</reference>
<evidence type="ECO:0000256" key="1">
    <source>
        <dbReference type="SAM" id="Phobius"/>
    </source>
</evidence>
<dbReference type="RefSeq" id="WP_132323498.1">
    <property type="nucleotide sequence ID" value="NZ_FWZT01000022.1"/>
</dbReference>
<dbReference type="PANTHER" id="PTHR32309">
    <property type="entry name" value="TYROSINE-PROTEIN KINASE"/>
    <property type="match status" value="1"/>
</dbReference>
<sequence>MESGHEQTESLRKLPPLGFLLTLSKRYWLSLLLFVGPIAAFVVMGMSKLELEYGSQAVVIFDPRDSALTVVDTQYPEFEHVISNYDAALKDLGFLGRLSERMGYLEGDVSGEEKPWYKVLAVDVIPSDILPESWLLEGEAYRRYSLAMWLATRLEGSSNNFDLQLFLTGTGTSPMEARRLVKASMDLFIEDQLNEYLNKLDFFLDFYQGQLEEERMNLDKLSGVISIYDSEKADVPLRLGRQAKKKLKDQERSKISEIVKKQDEMGRIFESEVDSKLRLESELANLLTKRGPRHPEVVQKKSELDKIRRSGRANRLRGQIDRMLRQLFQLQARMKRAGIPIDSSLQNSGLQGDESLFLASLIQKVKEYQYEKQSIERQLASPDQRHRFRFAVAPSIESRIANKKAILMQGGIGLGLIILTYLLTLWIRDRSNPIAYDSWRVQNLALGHPVLSFSNKVLRYAEPLLSEDLRQLKNQLTDKAEGGASRLTFFQRVRELTSLAQPINKRPILILPIGYRDEGHYLPAAVSSVLGDAGESTLLVDMNPVHPVSDAKDRKNDISDFLAGRCKWGEVKTPRDKMTSFDYARLHPGNLKAIKLNPLRKLFRALNEQYENIVVFGQPAPFFVENQSLAQVADQCFLVVALGSARYEDIRRSLDVIPRKSLQAVVILEA</sequence>
<keyword evidence="1" id="KW-0472">Membrane</keyword>
<keyword evidence="3" id="KW-1185">Reference proteome</keyword>
<proteinExistence type="predicted"/>
<gene>
    <name evidence="2" type="ORF">SAMN06296036_122117</name>
</gene>
<evidence type="ECO:0000313" key="2">
    <source>
        <dbReference type="EMBL" id="SMF65214.1"/>
    </source>
</evidence>
<dbReference type="AlphaFoldDB" id="A0A1Y6CHU6"/>